<proteinExistence type="inferred from homology"/>
<dbReference type="CDD" id="cd07182">
    <property type="entry name" value="RNase_HII_bacteria_HII_like"/>
    <property type="match status" value="1"/>
</dbReference>
<evidence type="ECO:0000256" key="1">
    <source>
        <dbReference type="ARBA" id="ARBA00000077"/>
    </source>
</evidence>
<dbReference type="EC" id="3.1.26.4" evidence="6 14"/>
<evidence type="ECO:0000256" key="3">
    <source>
        <dbReference type="ARBA" id="ARBA00004065"/>
    </source>
</evidence>
<evidence type="ECO:0000256" key="15">
    <source>
        <dbReference type="PROSITE-ProRule" id="PRU01319"/>
    </source>
</evidence>
<evidence type="ECO:0000256" key="4">
    <source>
        <dbReference type="ARBA" id="ARBA00004496"/>
    </source>
</evidence>
<evidence type="ECO:0000256" key="2">
    <source>
        <dbReference type="ARBA" id="ARBA00001946"/>
    </source>
</evidence>
<dbReference type="InterPro" id="IPR001352">
    <property type="entry name" value="RNase_HII/HIII"/>
</dbReference>
<evidence type="ECO:0000256" key="5">
    <source>
        <dbReference type="ARBA" id="ARBA00007383"/>
    </source>
</evidence>
<feature type="domain" description="RNase H type-2" evidence="17">
    <location>
        <begin position="42"/>
        <end position="236"/>
    </location>
</feature>
<evidence type="ECO:0000256" key="12">
    <source>
        <dbReference type="ARBA" id="ARBA00022801"/>
    </source>
</evidence>
<evidence type="ECO:0000256" key="9">
    <source>
        <dbReference type="ARBA" id="ARBA00022722"/>
    </source>
</evidence>
<dbReference type="GO" id="GO:0005737">
    <property type="term" value="C:cytoplasm"/>
    <property type="evidence" value="ECO:0007669"/>
    <property type="project" value="UniProtKB-SubCell"/>
</dbReference>
<comment type="caution">
    <text evidence="18">The sequence shown here is derived from an EMBL/GenBank/DDBJ whole genome shotgun (WGS) entry which is preliminary data.</text>
</comment>
<dbReference type="PROSITE" id="PS51975">
    <property type="entry name" value="RNASE_H_2"/>
    <property type="match status" value="1"/>
</dbReference>
<dbReference type="InParanoid" id="U5D6G2"/>
<keyword evidence="9 14" id="KW-0540">Nuclease</keyword>
<dbReference type="Proteomes" id="UP000016960">
    <property type="component" value="Unassembled WGS sequence"/>
</dbReference>
<feature type="binding site" evidence="14 15">
    <location>
        <position position="144"/>
    </location>
    <ligand>
        <name>a divalent metal cation</name>
        <dbReference type="ChEBI" id="CHEBI:60240"/>
    </ligand>
</feature>
<dbReference type="NCBIfam" id="NF000595">
    <property type="entry name" value="PRK00015.1-3"/>
    <property type="match status" value="1"/>
</dbReference>
<dbReference type="PATRIC" id="fig|582515.4.peg.3573"/>
<name>U5D6G2_9CHRO</name>
<evidence type="ECO:0000313" key="19">
    <source>
        <dbReference type="Proteomes" id="UP000016960"/>
    </source>
</evidence>
<evidence type="ECO:0000256" key="11">
    <source>
        <dbReference type="ARBA" id="ARBA00022759"/>
    </source>
</evidence>
<evidence type="ECO:0000256" key="16">
    <source>
        <dbReference type="RuleBase" id="RU003515"/>
    </source>
</evidence>
<dbReference type="GO" id="GO:0030145">
    <property type="term" value="F:manganese ion binding"/>
    <property type="evidence" value="ECO:0007669"/>
    <property type="project" value="UniProtKB-UniRule"/>
</dbReference>
<dbReference type="InterPro" id="IPR022898">
    <property type="entry name" value="RNase_HII"/>
</dbReference>
<comment type="catalytic activity">
    <reaction evidence="1 14 15 16">
        <text>Endonucleolytic cleavage to 5'-phosphomonoester.</text>
        <dbReference type="EC" id="3.1.26.4"/>
    </reaction>
</comment>
<gene>
    <name evidence="14" type="primary">rnhB</name>
    <name evidence="18" type="ORF">KR51_00031780</name>
</gene>
<feature type="binding site" evidence="14 15">
    <location>
        <position position="49"/>
    </location>
    <ligand>
        <name>a divalent metal cation</name>
        <dbReference type="ChEBI" id="CHEBI:60240"/>
    </ligand>
</feature>
<feature type="binding site" evidence="14 15">
    <location>
        <position position="48"/>
    </location>
    <ligand>
        <name>a divalent metal cation</name>
        <dbReference type="ChEBI" id="CHEBI:60240"/>
    </ligand>
</feature>
<dbReference type="GO" id="GO:0043137">
    <property type="term" value="P:DNA replication, removal of RNA primer"/>
    <property type="evidence" value="ECO:0007669"/>
    <property type="project" value="TreeGrafter"/>
</dbReference>
<comment type="function">
    <text evidence="3 14 16">Endonuclease that specifically degrades the RNA of RNA-DNA hybrids.</text>
</comment>
<dbReference type="Gene3D" id="3.30.420.10">
    <property type="entry name" value="Ribonuclease H-like superfamily/Ribonuclease H"/>
    <property type="match status" value="1"/>
</dbReference>
<dbReference type="GO" id="GO:0003723">
    <property type="term" value="F:RNA binding"/>
    <property type="evidence" value="ECO:0007669"/>
    <property type="project" value="UniProtKB-UniRule"/>
</dbReference>
<dbReference type="SUPFAM" id="SSF53098">
    <property type="entry name" value="Ribonuclease H-like"/>
    <property type="match status" value="1"/>
</dbReference>
<evidence type="ECO:0000256" key="6">
    <source>
        <dbReference type="ARBA" id="ARBA00012180"/>
    </source>
</evidence>
<dbReference type="InterPro" id="IPR012337">
    <property type="entry name" value="RNaseH-like_sf"/>
</dbReference>
<dbReference type="AlphaFoldDB" id="U5D6G2"/>
<dbReference type="FunCoup" id="U5D6G2">
    <property type="interactions" value="432"/>
</dbReference>
<keyword evidence="8 14" id="KW-0963">Cytoplasm</keyword>
<dbReference type="eggNOG" id="COG0164">
    <property type="taxonomic scope" value="Bacteria"/>
</dbReference>
<dbReference type="HAMAP" id="MF_00052_B">
    <property type="entry name" value="RNase_HII_B"/>
    <property type="match status" value="1"/>
</dbReference>
<comment type="subcellular location">
    <subcellularLocation>
        <location evidence="4 14">Cytoplasm</location>
    </subcellularLocation>
</comment>
<keyword evidence="13 14" id="KW-0464">Manganese</keyword>
<evidence type="ECO:0000256" key="10">
    <source>
        <dbReference type="ARBA" id="ARBA00022723"/>
    </source>
</evidence>
<dbReference type="EMBL" id="ASSJ01000079">
    <property type="protein sequence ID" value="ERN40238.1"/>
    <property type="molecule type" value="Genomic_DNA"/>
</dbReference>
<comment type="similarity">
    <text evidence="5 14 16">Belongs to the RNase HII family.</text>
</comment>
<dbReference type="Pfam" id="PF01351">
    <property type="entry name" value="RNase_HII"/>
    <property type="match status" value="1"/>
</dbReference>
<dbReference type="GO" id="GO:0006298">
    <property type="term" value="P:mismatch repair"/>
    <property type="evidence" value="ECO:0007669"/>
    <property type="project" value="TreeGrafter"/>
</dbReference>
<dbReference type="InterPro" id="IPR036397">
    <property type="entry name" value="RNaseH_sf"/>
</dbReference>
<sequence>MAATHYYLYIVTMTVMHSSATPPDRKGDPPVWELGPSVDPQTLLAGVDEVGRGALFGPVVAAAVVMPQSALPQLVELEVKDSKQLTPLRRRKLVGYLQELAFDWRIGYATAAEIDRINILQASLRAMRRAVLKLAPRPALCLVDGRFALPELPMEQVPMVGGDRRSPAIAAASILAKVWRDDLIARFAQRYPEYYLASNKGYGTPAHGQALQRYGPSPQHRLSFRPCRVVSPHPSSED</sequence>
<comment type="cofactor">
    <cofactor evidence="14 15">
        <name>Mn(2+)</name>
        <dbReference type="ChEBI" id="CHEBI:29035"/>
    </cofactor>
    <cofactor evidence="14 15">
        <name>Mg(2+)</name>
        <dbReference type="ChEBI" id="CHEBI:18420"/>
    </cofactor>
    <text evidence="14 15">Manganese or magnesium. Binds 1 divalent metal ion per monomer in the absence of substrate. May bind a second metal ion after substrate binding.</text>
</comment>
<keyword evidence="11 14" id="KW-0255">Endonuclease</keyword>
<dbReference type="InterPro" id="IPR024567">
    <property type="entry name" value="RNase_HII/HIII_dom"/>
</dbReference>
<protein>
    <recommendedName>
        <fullName evidence="7 14">Ribonuclease HII</fullName>
        <shortName evidence="14">RNase HII</shortName>
        <ecNumber evidence="6 14">3.1.26.4</ecNumber>
    </recommendedName>
</protein>
<keyword evidence="10 14" id="KW-0479">Metal-binding</keyword>
<evidence type="ECO:0000256" key="13">
    <source>
        <dbReference type="ARBA" id="ARBA00023211"/>
    </source>
</evidence>
<evidence type="ECO:0000256" key="7">
    <source>
        <dbReference type="ARBA" id="ARBA00019179"/>
    </source>
</evidence>
<keyword evidence="12 14" id="KW-0378">Hydrolase</keyword>
<dbReference type="NCBIfam" id="NF010537">
    <property type="entry name" value="PRK13925.1"/>
    <property type="match status" value="1"/>
</dbReference>
<evidence type="ECO:0000313" key="18">
    <source>
        <dbReference type="EMBL" id="ERN40238.1"/>
    </source>
</evidence>
<evidence type="ECO:0000256" key="8">
    <source>
        <dbReference type="ARBA" id="ARBA00022490"/>
    </source>
</evidence>
<reference evidence="18 19" key="1">
    <citation type="submission" date="2013-05" db="EMBL/GenBank/DDBJ databases">
        <title>Draft genome sequence of Rubidibacter lacunae KORDI 51-2.</title>
        <authorList>
            <person name="Choi D.H."/>
            <person name="Noh J.H."/>
            <person name="Kwon K.-K."/>
            <person name="Lee J.-H."/>
            <person name="Ryu J.-Y."/>
        </authorList>
    </citation>
    <scope>NUCLEOTIDE SEQUENCE [LARGE SCALE GENOMIC DNA]</scope>
    <source>
        <strain evidence="18 19">KORDI 51-2</strain>
    </source>
</reference>
<evidence type="ECO:0000256" key="14">
    <source>
        <dbReference type="HAMAP-Rule" id="MF_00052"/>
    </source>
</evidence>
<dbReference type="GO" id="GO:0032299">
    <property type="term" value="C:ribonuclease H2 complex"/>
    <property type="evidence" value="ECO:0007669"/>
    <property type="project" value="TreeGrafter"/>
</dbReference>
<dbReference type="STRING" id="582515.KR51_00031780"/>
<organism evidence="18 19">
    <name type="scientific">Rubidibacter lacunae KORDI 51-2</name>
    <dbReference type="NCBI Taxonomy" id="582515"/>
    <lineage>
        <taxon>Bacteria</taxon>
        <taxon>Bacillati</taxon>
        <taxon>Cyanobacteriota</taxon>
        <taxon>Cyanophyceae</taxon>
        <taxon>Oscillatoriophycideae</taxon>
        <taxon>Chroococcales</taxon>
        <taxon>Aphanothecaceae</taxon>
        <taxon>Rubidibacter</taxon>
    </lineage>
</organism>
<comment type="cofactor">
    <cofactor evidence="2">
        <name>Mg(2+)</name>
        <dbReference type="ChEBI" id="CHEBI:18420"/>
    </cofactor>
</comment>
<dbReference type="PANTHER" id="PTHR10954">
    <property type="entry name" value="RIBONUCLEASE H2 SUBUNIT A"/>
    <property type="match status" value="1"/>
</dbReference>
<dbReference type="GO" id="GO:0004523">
    <property type="term" value="F:RNA-DNA hybrid ribonuclease activity"/>
    <property type="evidence" value="ECO:0007669"/>
    <property type="project" value="UniProtKB-UniRule"/>
</dbReference>
<keyword evidence="19" id="KW-1185">Reference proteome</keyword>
<dbReference type="PANTHER" id="PTHR10954:SF18">
    <property type="entry name" value="RIBONUCLEASE HII"/>
    <property type="match status" value="1"/>
</dbReference>
<evidence type="ECO:0000259" key="17">
    <source>
        <dbReference type="PROSITE" id="PS51975"/>
    </source>
</evidence>
<accession>U5D6G2</accession>